<organism evidence="10 11">
    <name type="scientific">Mauremys mutica</name>
    <name type="common">yellowpond turtle</name>
    <dbReference type="NCBI Taxonomy" id="74926"/>
    <lineage>
        <taxon>Eukaryota</taxon>
        <taxon>Metazoa</taxon>
        <taxon>Chordata</taxon>
        <taxon>Craniata</taxon>
        <taxon>Vertebrata</taxon>
        <taxon>Euteleostomi</taxon>
        <taxon>Archelosauria</taxon>
        <taxon>Testudinata</taxon>
        <taxon>Testudines</taxon>
        <taxon>Cryptodira</taxon>
        <taxon>Durocryptodira</taxon>
        <taxon>Testudinoidea</taxon>
        <taxon>Geoemydidae</taxon>
        <taxon>Geoemydinae</taxon>
        <taxon>Mauremys</taxon>
    </lineage>
</organism>
<proteinExistence type="inferred from homology"/>
<evidence type="ECO:0000256" key="8">
    <source>
        <dbReference type="ARBA" id="ARBA00039202"/>
    </source>
</evidence>
<dbReference type="CDD" id="cd19956">
    <property type="entry name" value="serpinB"/>
    <property type="match status" value="1"/>
</dbReference>
<dbReference type="PROSITE" id="PS00284">
    <property type="entry name" value="SERPIN"/>
    <property type="match status" value="1"/>
</dbReference>
<evidence type="ECO:0000256" key="4">
    <source>
        <dbReference type="ARBA" id="ARBA00022690"/>
    </source>
</evidence>
<dbReference type="Gene3D" id="3.30.497.10">
    <property type="entry name" value="Antithrombin, subunit I, domain 2"/>
    <property type="match status" value="1"/>
</dbReference>
<keyword evidence="5" id="KW-0722">Serine protease inhibitor</keyword>
<reference evidence="10" key="1">
    <citation type="submission" date="2021-09" db="EMBL/GenBank/DDBJ databases">
        <title>The genome of Mauremys mutica provides insights into the evolution of semi-aquatic lifestyle.</title>
        <authorList>
            <person name="Gong S."/>
            <person name="Gao Y."/>
        </authorList>
    </citation>
    <scope>NUCLEOTIDE SEQUENCE</scope>
    <source>
        <strain evidence="10">MM-2020</strain>
        <tissue evidence="10">Muscle</tissue>
    </source>
</reference>
<dbReference type="GO" id="GO:0005615">
    <property type="term" value="C:extracellular space"/>
    <property type="evidence" value="ECO:0007669"/>
    <property type="project" value="InterPro"/>
</dbReference>
<dbReference type="InterPro" id="IPR042185">
    <property type="entry name" value="Serpin_sf_2"/>
</dbReference>
<dbReference type="FunFam" id="3.30.497.10:FF:000002">
    <property type="entry name" value="Serpin family B member 6"/>
    <property type="match status" value="1"/>
</dbReference>
<dbReference type="FunFam" id="2.30.39.10:FF:000014">
    <property type="entry name" value="Serpin family B member 9"/>
    <property type="match status" value="1"/>
</dbReference>
<dbReference type="InterPro" id="IPR023796">
    <property type="entry name" value="Serpin_dom"/>
</dbReference>
<dbReference type="AlphaFoldDB" id="A0A9D3XEG8"/>
<dbReference type="Proteomes" id="UP000827986">
    <property type="component" value="Unassembled WGS sequence"/>
</dbReference>
<comment type="subunit">
    <text evidence="7">Forms a complex with the monomeric form of beta-tryptase.</text>
</comment>
<evidence type="ECO:0000256" key="1">
    <source>
        <dbReference type="ARBA" id="ARBA00004496"/>
    </source>
</evidence>
<accession>A0A9D3XEG8</accession>
<dbReference type="GO" id="GO:0005737">
    <property type="term" value="C:cytoplasm"/>
    <property type="evidence" value="ECO:0007669"/>
    <property type="project" value="UniProtKB-SubCell"/>
</dbReference>
<dbReference type="SUPFAM" id="SSF56574">
    <property type="entry name" value="Serpins"/>
    <property type="match status" value="1"/>
</dbReference>
<protein>
    <recommendedName>
        <fullName evidence="8">Serpin B6</fullName>
    </recommendedName>
</protein>
<evidence type="ECO:0000256" key="2">
    <source>
        <dbReference type="ARBA" id="ARBA00006426"/>
    </source>
</evidence>
<keyword evidence="4" id="KW-0646">Protease inhibitor</keyword>
<evidence type="ECO:0000256" key="6">
    <source>
        <dbReference type="ARBA" id="ARBA00022990"/>
    </source>
</evidence>
<comment type="subcellular location">
    <subcellularLocation>
        <location evidence="1">Cytoplasm</location>
    </subcellularLocation>
</comment>
<gene>
    <name evidence="10" type="ORF">KIL84_011878</name>
</gene>
<dbReference type="Pfam" id="PF00079">
    <property type="entry name" value="Serpin"/>
    <property type="match status" value="1"/>
</dbReference>
<dbReference type="InterPro" id="IPR023795">
    <property type="entry name" value="Serpin_CS"/>
</dbReference>
<dbReference type="InterPro" id="IPR000215">
    <property type="entry name" value="Serpin_fam"/>
</dbReference>
<evidence type="ECO:0000259" key="9">
    <source>
        <dbReference type="SMART" id="SM00093"/>
    </source>
</evidence>
<dbReference type="InterPro" id="IPR036186">
    <property type="entry name" value="Serpin_sf"/>
</dbReference>
<evidence type="ECO:0000256" key="7">
    <source>
        <dbReference type="ARBA" id="ARBA00038828"/>
    </source>
</evidence>
<sequence length="379" mass="42884">MDNLSKSNTTFALNLFKKLSENASSQNLFFSPLSISSALSMVFLGAKGNTAAQMAKVLALDKAEEIHGGYQSLISEINKPGTNYVLRIANRLYGEKTFTFLATFIDSCQKFYHAELKQLDFSRAAEDSRKYINAWVEEKTEGKIQNLLAQGVVDSMTRLVLVNAIYFKGNWATPFNKGRTVERQFKINKNESKPVQMMFKTAKFNMRYIGEFQTKILDLPYIDNETSMIILLPDEIQDNSTGLEQLERELTYEKLIEWINPEMMDYTKVDVFLPRFKLEQGYDLKPVLKSMGMADAFDSKKVDLSGMSASNDLVLSEVVHKSFVEVNEEGTEAAAATGVILVGCCLQIPPQFTADHPFLFFIRHNKTGNILFYGRFCSP</sequence>
<keyword evidence="3" id="KW-0963">Cytoplasm</keyword>
<dbReference type="InterPro" id="IPR042178">
    <property type="entry name" value="Serpin_sf_1"/>
</dbReference>
<evidence type="ECO:0000256" key="3">
    <source>
        <dbReference type="ARBA" id="ARBA00022490"/>
    </source>
</evidence>
<dbReference type="EMBL" id="JAHDVG010000474">
    <property type="protein sequence ID" value="KAH1178176.1"/>
    <property type="molecule type" value="Genomic_DNA"/>
</dbReference>
<comment type="caution">
    <text evidence="10">The sequence shown here is derived from an EMBL/GenBank/DDBJ whole genome shotgun (WGS) entry which is preliminary data.</text>
</comment>
<keyword evidence="6" id="KW-0007">Acetylation</keyword>
<feature type="domain" description="Serpin" evidence="9">
    <location>
        <begin position="13"/>
        <end position="379"/>
    </location>
</feature>
<dbReference type="SMART" id="SM00093">
    <property type="entry name" value="SERPIN"/>
    <property type="match status" value="1"/>
</dbReference>
<dbReference type="Gene3D" id="2.30.39.10">
    <property type="entry name" value="Alpha-1-antitrypsin, domain 1"/>
    <property type="match status" value="1"/>
</dbReference>
<keyword evidence="11" id="KW-1185">Reference proteome</keyword>
<dbReference type="PANTHER" id="PTHR11461">
    <property type="entry name" value="SERINE PROTEASE INHIBITOR, SERPIN"/>
    <property type="match status" value="1"/>
</dbReference>
<evidence type="ECO:0000256" key="5">
    <source>
        <dbReference type="ARBA" id="ARBA00022900"/>
    </source>
</evidence>
<name>A0A9D3XEG8_9SAUR</name>
<comment type="similarity">
    <text evidence="2">Belongs to the serpin family. Ov-serpin subfamily.</text>
</comment>
<dbReference type="PANTHER" id="PTHR11461:SF204">
    <property type="entry name" value="SERPIN B6"/>
    <property type="match status" value="1"/>
</dbReference>
<evidence type="ECO:0000313" key="11">
    <source>
        <dbReference type="Proteomes" id="UP000827986"/>
    </source>
</evidence>
<evidence type="ECO:0000313" key="10">
    <source>
        <dbReference type="EMBL" id="KAH1178176.1"/>
    </source>
</evidence>
<dbReference type="GO" id="GO:0004867">
    <property type="term" value="F:serine-type endopeptidase inhibitor activity"/>
    <property type="evidence" value="ECO:0007669"/>
    <property type="project" value="UniProtKB-KW"/>
</dbReference>
<dbReference type="OrthoDB" id="671595at2759"/>